<evidence type="ECO:0000313" key="4">
    <source>
        <dbReference type="EMBL" id="KAL2040254.1"/>
    </source>
</evidence>
<feature type="compositionally biased region" description="Gly residues" evidence="1">
    <location>
        <begin position="502"/>
        <end position="518"/>
    </location>
</feature>
<dbReference type="Proteomes" id="UP001590950">
    <property type="component" value="Unassembled WGS sequence"/>
</dbReference>
<feature type="compositionally biased region" description="Basic residues" evidence="1">
    <location>
        <begin position="394"/>
        <end position="403"/>
    </location>
</feature>
<keyword evidence="2" id="KW-0812">Transmembrane</keyword>
<feature type="compositionally biased region" description="Basic and acidic residues" evidence="1">
    <location>
        <begin position="555"/>
        <end position="577"/>
    </location>
</feature>
<evidence type="ECO:0008006" key="6">
    <source>
        <dbReference type="Google" id="ProtNLM"/>
    </source>
</evidence>
<feature type="transmembrane region" description="Helical" evidence="2">
    <location>
        <begin position="237"/>
        <end position="260"/>
    </location>
</feature>
<feature type="compositionally biased region" description="Pro residues" evidence="1">
    <location>
        <begin position="404"/>
        <end position="414"/>
    </location>
</feature>
<protein>
    <recommendedName>
        <fullName evidence="6">LPXTG-domain-containing protein</fullName>
    </recommendedName>
</protein>
<comment type="caution">
    <text evidence="4">The sequence shown here is derived from an EMBL/GenBank/DDBJ whole genome shotgun (WGS) entry which is preliminary data.</text>
</comment>
<reference evidence="4 5" key="1">
    <citation type="submission" date="2024-09" db="EMBL/GenBank/DDBJ databases">
        <title>Rethinking Asexuality: The Enigmatic Case of Functional Sexual Genes in Lepraria (Stereocaulaceae).</title>
        <authorList>
            <person name="Doellman M."/>
            <person name="Sun Y."/>
            <person name="Barcenas-Pena A."/>
            <person name="Lumbsch H.T."/>
            <person name="Grewe F."/>
        </authorList>
    </citation>
    <scope>NUCLEOTIDE SEQUENCE [LARGE SCALE GENOMIC DNA]</scope>
    <source>
        <strain evidence="4 5">Mercado 3170</strain>
    </source>
</reference>
<feature type="compositionally biased region" description="Polar residues" evidence="1">
    <location>
        <begin position="353"/>
        <end position="367"/>
    </location>
</feature>
<evidence type="ECO:0000256" key="1">
    <source>
        <dbReference type="SAM" id="MobiDB-lite"/>
    </source>
</evidence>
<feature type="compositionally biased region" description="Pro residues" evidence="1">
    <location>
        <begin position="311"/>
        <end position="326"/>
    </location>
</feature>
<sequence>MWLLFWCRCSDTWCHFAILLLIPSLIVPSALALYVVPGSNCTSACLSASTAYNTNGSDIVCSDRDYNSTAVGKAFQDCVSCEIQSPAFNPYTAQTDIGWGLYNLRYNLDWCLFSFPNYGNQSLISSQTTQCLSFCTKISNALELNILTPNITTTYDYCQDLNFLQNVSSCASCFARIPNQLYFSNFLNTLEYACRIQPAPTLPFPIRPSDIFTSNPPSNYSHVNCSSSTPIPYSARVGIAISVPVGVFLIGSLLLITIYVRRQTRPRHSHHRTENHISKSTTTWSYSLAYNHPNSIQKGHSRNQSDNSRPLPYPAPLNPQKIPVPAPLRTRTSRSPIPFSKEIELEQPRRTRNSPIPFSTHFNQPQLKPTEPGPPVSQIYLPATKYSPPNSKFSSKKKCKRPSPPRPQPQPQPQRGPARDPAGLVSWERIAIQNARIRATQDDSPSPISPLSQPRSRTEIPPIAESPAFTSLSEDSSTPLQPLQPPARRGTPGAGEILRQGGSSGGGIGQEGRDGPGVQGSFRADAPNPNDGPLARRSRDGGGGGVLRDGSGRSGRSERGRLRKEVRWSRDVDYEGR</sequence>
<keyword evidence="2" id="KW-0472">Membrane</keyword>
<proteinExistence type="predicted"/>
<feature type="chain" id="PRO_5045477751" description="LPXTG-domain-containing protein" evidence="3">
    <location>
        <begin position="33"/>
        <end position="577"/>
    </location>
</feature>
<gene>
    <name evidence="4" type="ORF">N7G274_007157</name>
</gene>
<feature type="compositionally biased region" description="Polar residues" evidence="1">
    <location>
        <begin position="442"/>
        <end position="455"/>
    </location>
</feature>
<organism evidence="4 5">
    <name type="scientific">Stereocaulon virgatum</name>
    <dbReference type="NCBI Taxonomy" id="373712"/>
    <lineage>
        <taxon>Eukaryota</taxon>
        <taxon>Fungi</taxon>
        <taxon>Dikarya</taxon>
        <taxon>Ascomycota</taxon>
        <taxon>Pezizomycotina</taxon>
        <taxon>Lecanoromycetes</taxon>
        <taxon>OSLEUM clade</taxon>
        <taxon>Lecanoromycetidae</taxon>
        <taxon>Lecanorales</taxon>
        <taxon>Lecanorineae</taxon>
        <taxon>Stereocaulaceae</taxon>
        <taxon>Stereocaulon</taxon>
    </lineage>
</organism>
<keyword evidence="3" id="KW-0732">Signal</keyword>
<accession>A0ABR4A413</accession>
<evidence type="ECO:0000256" key="2">
    <source>
        <dbReference type="SAM" id="Phobius"/>
    </source>
</evidence>
<keyword evidence="5" id="KW-1185">Reference proteome</keyword>
<feature type="compositionally biased region" description="Polar residues" evidence="1">
    <location>
        <begin position="292"/>
        <end position="308"/>
    </location>
</feature>
<evidence type="ECO:0000256" key="3">
    <source>
        <dbReference type="SAM" id="SignalP"/>
    </source>
</evidence>
<feature type="signal peptide" evidence="3">
    <location>
        <begin position="1"/>
        <end position="32"/>
    </location>
</feature>
<evidence type="ECO:0000313" key="5">
    <source>
        <dbReference type="Proteomes" id="UP001590950"/>
    </source>
</evidence>
<feature type="region of interest" description="Disordered" evidence="1">
    <location>
        <begin position="292"/>
        <end position="577"/>
    </location>
</feature>
<dbReference type="EMBL" id="JBEFKJ010000022">
    <property type="protein sequence ID" value="KAL2040254.1"/>
    <property type="molecule type" value="Genomic_DNA"/>
</dbReference>
<keyword evidence="2" id="KW-1133">Transmembrane helix</keyword>
<name>A0ABR4A413_9LECA</name>
<feature type="compositionally biased region" description="Polar residues" evidence="1">
    <location>
        <begin position="468"/>
        <end position="481"/>
    </location>
</feature>